<comment type="caution">
    <text evidence="1">The sequence shown here is derived from an EMBL/GenBank/DDBJ whole genome shotgun (WGS) entry which is preliminary data.</text>
</comment>
<organism evidence="1 2">
    <name type="scientific">Adineta ricciae</name>
    <name type="common">Rotifer</name>
    <dbReference type="NCBI Taxonomy" id="249248"/>
    <lineage>
        <taxon>Eukaryota</taxon>
        <taxon>Metazoa</taxon>
        <taxon>Spiralia</taxon>
        <taxon>Gnathifera</taxon>
        <taxon>Rotifera</taxon>
        <taxon>Eurotatoria</taxon>
        <taxon>Bdelloidea</taxon>
        <taxon>Adinetida</taxon>
        <taxon>Adinetidae</taxon>
        <taxon>Adineta</taxon>
    </lineage>
</organism>
<evidence type="ECO:0000313" key="2">
    <source>
        <dbReference type="Proteomes" id="UP000663852"/>
    </source>
</evidence>
<name>A0A814KCP6_ADIRI</name>
<dbReference type="OrthoDB" id="411632at2759"/>
<gene>
    <name evidence="1" type="ORF">EDS130_LOCUS17358</name>
</gene>
<sequence>MVIFTTPEFYPILYRLRKNGSLPSYFILDYKTPLEMPPIASLVSTFEQQHQTDPERQSNYLSWLENLFSFCQSPMVIFTTPEFYPILYRLRKNGSLPSYFILDYKTPLEMPPIASLVSTFEQQHQTDPERAYHSVDLYAVWCAKSFMLNRTVELNPFHTVFFLYMDAGAFRLPKYRFQAWPDVSTLSNILNTNRFLLGMIARLPNRFCSSKYQITDGPIKIDLIEGTFMGGSIDTVRWWTSAYYEIINDYRVRKFFIGKDQYIMNTIALVYSTRINVLLPFRISCDNVWFAFGPLFASKPERKNLSFSHDCQEQKLSEIVIPFDKICANIENIS</sequence>
<proteinExistence type="predicted"/>
<dbReference type="Proteomes" id="UP000663852">
    <property type="component" value="Unassembled WGS sequence"/>
</dbReference>
<dbReference type="AlphaFoldDB" id="A0A814KCP6"/>
<evidence type="ECO:0000313" key="1">
    <source>
        <dbReference type="EMBL" id="CAF1049620.1"/>
    </source>
</evidence>
<dbReference type="EMBL" id="CAJNOJ010000078">
    <property type="protein sequence ID" value="CAF1049620.1"/>
    <property type="molecule type" value="Genomic_DNA"/>
</dbReference>
<reference evidence="1" key="1">
    <citation type="submission" date="2021-02" db="EMBL/GenBank/DDBJ databases">
        <authorList>
            <person name="Nowell W R."/>
        </authorList>
    </citation>
    <scope>NUCLEOTIDE SEQUENCE</scope>
</reference>
<protein>
    <submittedName>
        <fullName evidence="1">Uncharacterized protein</fullName>
    </submittedName>
</protein>
<accession>A0A814KCP6</accession>